<dbReference type="InterPro" id="IPR006128">
    <property type="entry name" value="Lipoprotein_PsaA-like"/>
</dbReference>
<dbReference type="Proteomes" id="UP000306980">
    <property type="component" value="Unassembled WGS sequence"/>
</dbReference>
<dbReference type="SUPFAM" id="SSF53807">
    <property type="entry name" value="Helical backbone' metal receptor"/>
    <property type="match status" value="1"/>
</dbReference>
<protein>
    <submittedName>
        <fullName evidence="8">Zinc ABC transporter substrate-binding protein</fullName>
    </submittedName>
</protein>
<dbReference type="Pfam" id="PF01297">
    <property type="entry name" value="ZnuA"/>
    <property type="match status" value="1"/>
</dbReference>
<evidence type="ECO:0000313" key="10">
    <source>
        <dbReference type="Proteomes" id="UP000319280"/>
    </source>
</evidence>
<evidence type="ECO:0000256" key="1">
    <source>
        <dbReference type="ARBA" id="ARBA00004196"/>
    </source>
</evidence>
<dbReference type="InterPro" id="IPR006127">
    <property type="entry name" value="ZnuA-like"/>
</dbReference>
<dbReference type="EMBL" id="VJMZ01000001">
    <property type="protein sequence ID" value="TRM10459.1"/>
    <property type="molecule type" value="Genomic_DNA"/>
</dbReference>
<comment type="subcellular location">
    <subcellularLocation>
        <location evidence="1">Cell envelope</location>
    </subcellularLocation>
</comment>
<evidence type="ECO:0000313" key="9">
    <source>
        <dbReference type="Proteomes" id="UP000306980"/>
    </source>
</evidence>
<keyword evidence="2 5" id="KW-0813">Transport</keyword>
<evidence type="ECO:0000313" key="7">
    <source>
        <dbReference type="EMBL" id="TMN21558.1"/>
    </source>
</evidence>
<dbReference type="EMBL" id="VCIA01000001">
    <property type="protein sequence ID" value="TMN21558.1"/>
    <property type="molecule type" value="Genomic_DNA"/>
</dbReference>
<keyword evidence="3" id="KW-0479">Metal-binding</keyword>
<evidence type="ECO:0000256" key="5">
    <source>
        <dbReference type="RuleBase" id="RU003512"/>
    </source>
</evidence>
<dbReference type="GO" id="GO:0030313">
    <property type="term" value="C:cell envelope"/>
    <property type="evidence" value="ECO:0007669"/>
    <property type="project" value="UniProtKB-SubCell"/>
</dbReference>
<dbReference type="PROSITE" id="PS51257">
    <property type="entry name" value="PROKAR_LIPOPROTEIN"/>
    <property type="match status" value="1"/>
</dbReference>
<dbReference type="Gene3D" id="3.40.50.1980">
    <property type="entry name" value="Nitrogenase molybdenum iron protein domain"/>
    <property type="match status" value="2"/>
</dbReference>
<keyword evidence="10" id="KW-1185">Reference proteome</keyword>
<evidence type="ECO:0000256" key="2">
    <source>
        <dbReference type="ARBA" id="ARBA00022448"/>
    </source>
</evidence>
<reference evidence="8 10" key="2">
    <citation type="submission" date="2019-07" db="EMBL/GenBank/DDBJ databases">
        <title>Genomic analysis of Lentibacillus sp. NKC851-2.</title>
        <authorList>
            <person name="Oh Y.J."/>
        </authorList>
    </citation>
    <scope>NUCLEOTIDE SEQUENCE [LARGE SCALE GENOMIC DNA]</scope>
    <source>
        <strain evidence="8 10">NKC851-2</strain>
    </source>
</reference>
<keyword evidence="4 6" id="KW-0732">Signal</keyword>
<proteinExistence type="inferred from homology"/>
<dbReference type="InterPro" id="IPR006129">
    <property type="entry name" value="AdhesinB"/>
</dbReference>
<organism evidence="8 10">
    <name type="scientific">Lentibacillus cibarius</name>
    <dbReference type="NCBI Taxonomy" id="2583219"/>
    <lineage>
        <taxon>Bacteria</taxon>
        <taxon>Bacillati</taxon>
        <taxon>Bacillota</taxon>
        <taxon>Bacilli</taxon>
        <taxon>Bacillales</taxon>
        <taxon>Bacillaceae</taxon>
        <taxon>Lentibacillus</taxon>
    </lineage>
</organism>
<accession>A0A549YEY8</accession>
<gene>
    <name evidence="7" type="ORF">FFL34_05120</name>
    <name evidence="8" type="ORF">FH966_01270</name>
</gene>
<dbReference type="PANTHER" id="PTHR42953">
    <property type="entry name" value="HIGH-AFFINITY ZINC UPTAKE SYSTEM PROTEIN ZNUA-RELATED"/>
    <property type="match status" value="1"/>
</dbReference>
<comment type="caution">
    <text evidence="8">The sequence shown here is derived from an EMBL/GenBank/DDBJ whole genome shotgun (WGS) entry which is preliminary data.</text>
</comment>
<feature type="signal peptide" evidence="6">
    <location>
        <begin position="1"/>
        <end position="20"/>
    </location>
</feature>
<dbReference type="PANTHER" id="PTHR42953:SF1">
    <property type="entry name" value="METAL-BINDING PROTEIN HI_0362-RELATED"/>
    <property type="match status" value="1"/>
</dbReference>
<accession>A0A5S3QIC1</accession>
<reference evidence="7 9" key="1">
    <citation type="submission" date="2019-05" db="EMBL/GenBank/DDBJ databases">
        <title>Genomic analysis of Lentibacillus sp. NKC220-2.</title>
        <authorList>
            <person name="Oh Y.J."/>
        </authorList>
    </citation>
    <scope>NUCLEOTIDE SEQUENCE [LARGE SCALE GENOMIC DNA]</scope>
    <source>
        <strain evidence="7 9">NKC220-2</strain>
    </source>
</reference>
<comment type="similarity">
    <text evidence="5">Belongs to the bacterial solute-binding protein 9 family.</text>
</comment>
<dbReference type="GO" id="GO:0030001">
    <property type="term" value="P:metal ion transport"/>
    <property type="evidence" value="ECO:0007669"/>
    <property type="project" value="InterPro"/>
</dbReference>
<dbReference type="AlphaFoldDB" id="A0A549YEY8"/>
<feature type="chain" id="PRO_5038242553" evidence="6">
    <location>
        <begin position="21"/>
        <end position="314"/>
    </location>
</feature>
<evidence type="ECO:0000256" key="3">
    <source>
        <dbReference type="ARBA" id="ARBA00022723"/>
    </source>
</evidence>
<dbReference type="GO" id="GO:0007155">
    <property type="term" value="P:cell adhesion"/>
    <property type="evidence" value="ECO:0007669"/>
    <property type="project" value="InterPro"/>
</dbReference>
<evidence type="ECO:0000256" key="6">
    <source>
        <dbReference type="SAM" id="SignalP"/>
    </source>
</evidence>
<dbReference type="OrthoDB" id="9793396at2"/>
<evidence type="ECO:0000256" key="4">
    <source>
        <dbReference type="ARBA" id="ARBA00022729"/>
    </source>
</evidence>
<dbReference type="RefSeq" id="WP_138602082.1">
    <property type="nucleotide sequence ID" value="NZ_VCIA01000001.1"/>
</dbReference>
<dbReference type="InterPro" id="IPR050492">
    <property type="entry name" value="Bact_metal-bind_prot9"/>
</dbReference>
<name>A0A549YEY8_9BACI</name>
<evidence type="ECO:0000313" key="8">
    <source>
        <dbReference type="EMBL" id="TRM10459.1"/>
    </source>
</evidence>
<dbReference type="Proteomes" id="UP000319280">
    <property type="component" value="Unassembled WGS sequence"/>
</dbReference>
<dbReference type="GO" id="GO:0046872">
    <property type="term" value="F:metal ion binding"/>
    <property type="evidence" value="ECO:0007669"/>
    <property type="project" value="UniProtKB-KW"/>
</dbReference>
<dbReference type="PRINTS" id="PR00691">
    <property type="entry name" value="ADHESINB"/>
</dbReference>
<dbReference type="PRINTS" id="PR00690">
    <property type="entry name" value="ADHESNFAMILY"/>
</dbReference>
<sequence>MKKLLFAAVMAITLILAACGGEEKSATGDDGGNGNGKLQVVTSFTILKDMAEQIGGEHVSIHNLVPTGTDPHEYEPLPEDIKKATDADVLLYNGLNLEGGKEGWFFKMIDSVGQDEANVFSVTDDVDPMYIGGGEHEKEINPHAFIDPDAGIKMAKSIRDAFIEVDPDRKEEYEKQAAAYVDRLTEIEKEYDKKMSEIPEEERILVTSERAYQYLADHYGLKEGFVFEIDTEENGTPKQIKNLVSFIEDNDTPVLFVESNVDPRPMETVSKESGVPIYDKPIYSDEIGEQGEEVDTYVKYLNYNLEVLYDGLTR</sequence>